<feature type="transmembrane region" description="Helical" evidence="10">
    <location>
        <begin position="6"/>
        <end position="22"/>
    </location>
</feature>
<evidence type="ECO:0000256" key="6">
    <source>
        <dbReference type="ARBA" id="ARBA00022692"/>
    </source>
</evidence>
<evidence type="ECO:0000256" key="4">
    <source>
        <dbReference type="ARBA" id="ARBA00022475"/>
    </source>
</evidence>
<evidence type="ECO:0000256" key="10">
    <source>
        <dbReference type="SAM" id="Phobius"/>
    </source>
</evidence>
<keyword evidence="8 10" id="KW-1133">Transmembrane helix</keyword>
<comment type="similarity">
    <text evidence="2">Belongs to the protease PrsW family.</text>
</comment>
<dbReference type="InterPro" id="IPR026898">
    <property type="entry name" value="PrsW"/>
</dbReference>
<feature type="transmembrane region" description="Helical" evidence="10">
    <location>
        <begin position="143"/>
        <end position="165"/>
    </location>
</feature>
<dbReference type="GO" id="GO:0008233">
    <property type="term" value="F:peptidase activity"/>
    <property type="evidence" value="ECO:0007669"/>
    <property type="project" value="UniProtKB-KW"/>
</dbReference>
<accession>A0A2M7V0C8</accession>
<dbReference type="EMBL" id="PFPC01000009">
    <property type="protein sequence ID" value="PIZ89663.1"/>
    <property type="molecule type" value="Genomic_DNA"/>
</dbReference>
<proteinExistence type="inferred from homology"/>
<sequence>MSYSLAIIFGVLPSIIWLLFYLRKDVHPESNRMVLKIFFYGMLAALPAIFLEMGIFKTFAKLNLPLIYLAILNTFVGVALIEETMKFLVVKEKVLLSSEFDEPIDALLYMIIAALGFAASENILILLGFGSQLFLPQALEISALRFLGATFLHALTSGTVGYFLALSLFKTEKRLKLISLGLLISIVLHGLYNFSIIEIGGSLKFLIPLTILIGLAIFITFGFKGLQKMKSVCKI</sequence>
<keyword evidence="6 10" id="KW-0812">Transmembrane</keyword>
<evidence type="ECO:0000256" key="2">
    <source>
        <dbReference type="ARBA" id="ARBA00009165"/>
    </source>
</evidence>
<keyword evidence="7" id="KW-0378">Hydrolase</keyword>
<evidence type="ECO:0000256" key="9">
    <source>
        <dbReference type="ARBA" id="ARBA00023136"/>
    </source>
</evidence>
<feature type="transmembrane region" description="Helical" evidence="10">
    <location>
        <begin position="106"/>
        <end position="131"/>
    </location>
</feature>
<gene>
    <name evidence="11" type="ORF">COX89_00315</name>
</gene>
<reference evidence="12" key="1">
    <citation type="submission" date="2017-09" db="EMBL/GenBank/DDBJ databases">
        <title>Depth-based differentiation of microbial function through sediment-hosted aquifers and enrichment of novel symbionts in the deep terrestrial subsurface.</title>
        <authorList>
            <person name="Probst A.J."/>
            <person name="Ladd B."/>
            <person name="Jarett J.K."/>
            <person name="Geller-Mcgrath D.E."/>
            <person name="Sieber C.M.K."/>
            <person name="Emerson J.B."/>
            <person name="Anantharaman K."/>
            <person name="Thomas B.C."/>
            <person name="Malmstrom R."/>
            <person name="Stieglmeier M."/>
            <person name="Klingl A."/>
            <person name="Woyke T."/>
            <person name="Ryan C.M."/>
            <person name="Banfield J.F."/>
        </authorList>
    </citation>
    <scope>NUCLEOTIDE SEQUENCE [LARGE SCALE GENOMIC DNA]</scope>
</reference>
<feature type="transmembrane region" description="Helical" evidence="10">
    <location>
        <begin position="205"/>
        <end position="226"/>
    </location>
</feature>
<evidence type="ECO:0000256" key="1">
    <source>
        <dbReference type="ARBA" id="ARBA00004651"/>
    </source>
</evidence>
<comment type="subcellular location">
    <subcellularLocation>
        <location evidence="1">Cell membrane</location>
        <topology evidence="1">Multi-pass membrane protein</topology>
    </subcellularLocation>
</comment>
<dbReference type="Pfam" id="PF13367">
    <property type="entry name" value="PrsW-protease"/>
    <property type="match status" value="1"/>
</dbReference>
<organism evidence="11 12">
    <name type="scientific">Candidatus Nealsonbacteria bacterium CG_4_10_14_0_2_um_filter_37_10</name>
    <dbReference type="NCBI Taxonomy" id="1974679"/>
    <lineage>
        <taxon>Bacteria</taxon>
        <taxon>Candidatus Nealsoniibacteriota</taxon>
    </lineage>
</organism>
<evidence type="ECO:0000313" key="11">
    <source>
        <dbReference type="EMBL" id="PIZ89663.1"/>
    </source>
</evidence>
<keyword evidence="9 10" id="KW-0472">Membrane</keyword>
<evidence type="ECO:0000313" key="12">
    <source>
        <dbReference type="Proteomes" id="UP000231538"/>
    </source>
</evidence>
<evidence type="ECO:0000256" key="8">
    <source>
        <dbReference type="ARBA" id="ARBA00022989"/>
    </source>
</evidence>
<dbReference type="GO" id="GO:0005886">
    <property type="term" value="C:plasma membrane"/>
    <property type="evidence" value="ECO:0007669"/>
    <property type="project" value="UniProtKB-SubCell"/>
</dbReference>
<dbReference type="PANTHER" id="PTHR36844">
    <property type="entry name" value="PROTEASE PRSW"/>
    <property type="match status" value="1"/>
</dbReference>
<dbReference type="AlphaFoldDB" id="A0A2M7V0C8"/>
<keyword evidence="5" id="KW-0645">Protease</keyword>
<dbReference type="Proteomes" id="UP000231538">
    <property type="component" value="Unassembled WGS sequence"/>
</dbReference>
<feature type="transmembrane region" description="Helical" evidence="10">
    <location>
        <begin position="62"/>
        <end position="81"/>
    </location>
</feature>
<dbReference type="PANTHER" id="PTHR36844:SF1">
    <property type="entry name" value="PROTEASE PRSW"/>
    <property type="match status" value="1"/>
</dbReference>
<evidence type="ECO:0000256" key="5">
    <source>
        <dbReference type="ARBA" id="ARBA00022670"/>
    </source>
</evidence>
<dbReference type="PIRSF" id="PIRSF016933">
    <property type="entry name" value="PrsW"/>
    <property type="match status" value="1"/>
</dbReference>
<feature type="transmembrane region" description="Helical" evidence="10">
    <location>
        <begin position="177"/>
        <end position="199"/>
    </location>
</feature>
<evidence type="ECO:0000256" key="3">
    <source>
        <dbReference type="ARBA" id="ARBA00018997"/>
    </source>
</evidence>
<dbReference type="InterPro" id="IPR023596">
    <property type="entry name" value="Peptidase_PrsW_arch/bac"/>
</dbReference>
<comment type="caution">
    <text evidence="11">The sequence shown here is derived from an EMBL/GenBank/DDBJ whole genome shotgun (WGS) entry which is preliminary data.</text>
</comment>
<name>A0A2M7V0C8_9BACT</name>
<protein>
    <recommendedName>
        <fullName evidence="3">Protease PrsW</fullName>
    </recommendedName>
</protein>
<feature type="transmembrane region" description="Helical" evidence="10">
    <location>
        <begin position="34"/>
        <end position="56"/>
    </location>
</feature>
<evidence type="ECO:0000256" key="7">
    <source>
        <dbReference type="ARBA" id="ARBA00022801"/>
    </source>
</evidence>
<dbReference type="GO" id="GO:0006508">
    <property type="term" value="P:proteolysis"/>
    <property type="evidence" value="ECO:0007669"/>
    <property type="project" value="UniProtKB-KW"/>
</dbReference>
<keyword evidence="4" id="KW-1003">Cell membrane</keyword>